<gene>
    <name evidence="3" type="ORF">TRFO_17113</name>
</gene>
<dbReference type="InterPro" id="IPR019176">
    <property type="entry name" value="Cytochrome_B561-rel"/>
</dbReference>
<evidence type="ECO:0000256" key="2">
    <source>
        <dbReference type="SAM" id="Phobius"/>
    </source>
</evidence>
<evidence type="ECO:0000313" key="4">
    <source>
        <dbReference type="Proteomes" id="UP000179807"/>
    </source>
</evidence>
<dbReference type="AlphaFoldDB" id="A0A1J4KNP0"/>
<dbReference type="GO" id="GO:0016020">
    <property type="term" value="C:membrane"/>
    <property type="evidence" value="ECO:0007669"/>
    <property type="project" value="TreeGrafter"/>
</dbReference>
<protein>
    <submittedName>
        <fullName evidence="3">Uncharacterized protein</fullName>
    </submittedName>
</protein>
<name>A0A1J4KNP0_9EUKA</name>
<dbReference type="EMBL" id="MLAK01000553">
    <property type="protein sequence ID" value="OHT12859.1"/>
    <property type="molecule type" value="Genomic_DNA"/>
</dbReference>
<reference evidence="3" key="1">
    <citation type="submission" date="2016-10" db="EMBL/GenBank/DDBJ databases">
        <authorList>
            <person name="Benchimol M."/>
            <person name="Almeida L.G."/>
            <person name="Vasconcelos A.T."/>
            <person name="Perreira-Neves A."/>
            <person name="Rosa I.A."/>
            <person name="Tasca T."/>
            <person name="Bogo M.R."/>
            <person name="de Souza W."/>
        </authorList>
    </citation>
    <scope>NUCLEOTIDE SEQUENCE [LARGE SCALE GENOMIC DNA]</scope>
    <source>
        <strain evidence="3">K</strain>
    </source>
</reference>
<proteinExistence type="predicted"/>
<dbReference type="VEuPathDB" id="TrichDB:TRFO_17113"/>
<dbReference type="PANTHER" id="PTHR21780">
    <property type="entry name" value="TRANSMEMBRANE PROTEIN 209"/>
    <property type="match status" value="1"/>
</dbReference>
<sequence length="478" mass="54892">MQININFDSLKDPEQKLDTQKEKKKIDVPIKVIPPFQRKPDLVSPPLSKYEIPDILDLSLTSTQQKEKEKEKEVLSIFNATSSESLFSADAKSIPIPNLIPLPKTPKQRDPSLIPFRSYSLPKELRLIHQPEEPKTKLILIFSLISIFFFILIVLRLFTFFSIYASIIFFILAVVGYLAQKRREKVAVPPFPTFSSFSAQNKTTQMSSPSSMFAKPPKQDKNKSDILNQSLNVYRPFVTADRSSATIEKVQFGKSVDYDQLSSETLRKIGITSVAFSKYVTNMKSFVSKTILAKHAKKMHSDDSLIASMLAVPGYEHCNAYVMHRVNSLSSSQFLAGHFGDKGDRWYDREWTTDLPSDNQIVMYILSVWLSFFMSGKRKGRSQMLFNQKYLFIKRDPVLEGEDDILLCSDDWSKFYVYTHYKSGTPEKFYAPPGRDSMYAGLTLLFWFVKEKKRFLMEGADLTDTPICMDRVFSSRNE</sequence>
<feature type="region of interest" description="Disordered" evidence="1">
    <location>
        <begin position="200"/>
        <end position="223"/>
    </location>
</feature>
<feature type="transmembrane region" description="Helical" evidence="2">
    <location>
        <begin position="138"/>
        <end position="155"/>
    </location>
</feature>
<feature type="compositionally biased region" description="Basic and acidic residues" evidence="1">
    <location>
        <begin position="9"/>
        <end position="23"/>
    </location>
</feature>
<dbReference type="GeneID" id="94834098"/>
<evidence type="ECO:0000313" key="3">
    <source>
        <dbReference type="EMBL" id="OHT12859.1"/>
    </source>
</evidence>
<keyword evidence="2" id="KW-0812">Transmembrane</keyword>
<dbReference type="OrthoDB" id="509821at2759"/>
<keyword evidence="2" id="KW-0472">Membrane</keyword>
<feature type="region of interest" description="Disordered" evidence="1">
    <location>
        <begin position="1"/>
        <end position="23"/>
    </location>
</feature>
<accession>A0A1J4KNP0</accession>
<keyword evidence="4" id="KW-1185">Reference proteome</keyword>
<organism evidence="3 4">
    <name type="scientific">Tritrichomonas foetus</name>
    <dbReference type="NCBI Taxonomy" id="1144522"/>
    <lineage>
        <taxon>Eukaryota</taxon>
        <taxon>Metamonada</taxon>
        <taxon>Parabasalia</taxon>
        <taxon>Tritrichomonadida</taxon>
        <taxon>Tritrichomonadidae</taxon>
        <taxon>Tritrichomonas</taxon>
    </lineage>
</organism>
<feature type="compositionally biased region" description="Polar residues" evidence="1">
    <location>
        <begin position="200"/>
        <end position="211"/>
    </location>
</feature>
<dbReference type="RefSeq" id="XP_068365995.1">
    <property type="nucleotide sequence ID" value="XM_068499394.1"/>
</dbReference>
<dbReference type="Proteomes" id="UP000179807">
    <property type="component" value="Unassembled WGS sequence"/>
</dbReference>
<feature type="transmembrane region" description="Helical" evidence="2">
    <location>
        <begin position="161"/>
        <end position="179"/>
    </location>
</feature>
<evidence type="ECO:0000256" key="1">
    <source>
        <dbReference type="SAM" id="MobiDB-lite"/>
    </source>
</evidence>
<keyword evidence="2" id="KW-1133">Transmembrane helix</keyword>
<comment type="caution">
    <text evidence="3">The sequence shown here is derived from an EMBL/GenBank/DDBJ whole genome shotgun (WGS) entry which is preliminary data.</text>
</comment>
<dbReference type="PANTHER" id="PTHR21780:SF0">
    <property type="entry name" value="TRANSMEMBRANE PROTEIN 209"/>
    <property type="match status" value="1"/>
</dbReference>